<dbReference type="AlphaFoldDB" id="A0A0M2HKS8"/>
<dbReference type="InterPro" id="IPR002525">
    <property type="entry name" value="Transp_IS110-like_N"/>
</dbReference>
<accession>A0A0M2HKS8</accession>
<protein>
    <submittedName>
        <fullName evidence="3">Transposase IS116/IS110/IS902 family protein</fullName>
    </submittedName>
</protein>
<dbReference type="InterPro" id="IPR047650">
    <property type="entry name" value="Transpos_IS110"/>
</dbReference>
<dbReference type="Pfam" id="PF01548">
    <property type="entry name" value="DEDD_Tnp_IS110"/>
    <property type="match status" value="1"/>
</dbReference>
<gene>
    <name evidence="3" type="ORF">RS82_00516</name>
</gene>
<dbReference type="PATRIC" id="fig|69370.6.peg.539"/>
<comment type="caution">
    <text evidence="3">The sequence shown here is derived from an EMBL/GenBank/DDBJ whole genome shotgun (WGS) entry which is preliminary data.</text>
</comment>
<feature type="domain" description="Transposase IS116/IS110/IS902 C-terminal" evidence="2">
    <location>
        <begin position="270"/>
        <end position="355"/>
    </location>
</feature>
<evidence type="ECO:0000259" key="2">
    <source>
        <dbReference type="Pfam" id="PF02371"/>
    </source>
</evidence>
<dbReference type="EMBL" id="JYJA01000022">
    <property type="protein sequence ID" value="KJL45006.1"/>
    <property type="molecule type" value="Genomic_DNA"/>
</dbReference>
<sequence>MPQLWAGIDAGKSHHHCVAIDGDGNKLLSRRFANREPEIRTLLGDVASLPGGVEVAWATDLNHGGTGLLRAVFTEHRQPLHYISGRAIHHAAHTYRGEAKTDAKDAVIIADQARIRRDLNLMRPVDDLTAELRLLSARREDLVHDRTRTVNRLRAILLHYFPTLEAAFNYATSKGPLILLTKYQTPGAIRRVGHRRITTWLKGKHCRKATDVATIALQAAAEQHATVAGEAAAARLVGTIARDLLRLREQILEVEAEITAVLPANPLAASLMSIPGFGPRLAADFLAATGTDLSYFETPDRLASFAGLAPVPRDSGKISGNHYRPRRYDRRLLNACFQSAFIAARNCPTSRAFYERKRSEGKSHKQALIALARRRINVIWAVLRDGTVFAAPAT</sequence>
<reference evidence="3 4" key="1">
    <citation type="submission" date="2015-02" db="EMBL/GenBank/DDBJ databases">
        <title>Draft genome sequences of ten Microbacterium spp. with emphasis on heavy metal contaminated environments.</title>
        <authorList>
            <person name="Corretto E."/>
        </authorList>
    </citation>
    <scope>NUCLEOTIDE SEQUENCE [LARGE SCALE GENOMIC DNA]</scope>
    <source>
        <strain evidence="3 4">DSM 8608</strain>
    </source>
</reference>
<dbReference type="Proteomes" id="UP000034098">
    <property type="component" value="Unassembled WGS sequence"/>
</dbReference>
<dbReference type="Pfam" id="PF02371">
    <property type="entry name" value="Transposase_20"/>
    <property type="match status" value="1"/>
</dbReference>
<dbReference type="GO" id="GO:0003677">
    <property type="term" value="F:DNA binding"/>
    <property type="evidence" value="ECO:0007669"/>
    <property type="project" value="InterPro"/>
</dbReference>
<feature type="domain" description="Transposase IS110-like N-terminal" evidence="1">
    <location>
        <begin position="6"/>
        <end position="162"/>
    </location>
</feature>
<name>A0A0M2HKS8_MICTR</name>
<evidence type="ECO:0000313" key="3">
    <source>
        <dbReference type="EMBL" id="KJL45006.1"/>
    </source>
</evidence>
<keyword evidence="4" id="KW-1185">Reference proteome</keyword>
<dbReference type="InterPro" id="IPR003346">
    <property type="entry name" value="Transposase_20"/>
</dbReference>
<dbReference type="GO" id="GO:0004803">
    <property type="term" value="F:transposase activity"/>
    <property type="evidence" value="ECO:0007669"/>
    <property type="project" value="InterPro"/>
</dbReference>
<dbReference type="RefSeq" id="WP_045296693.1">
    <property type="nucleotide sequence ID" value="NZ_JYJA01000022.1"/>
</dbReference>
<dbReference type="PANTHER" id="PTHR33055">
    <property type="entry name" value="TRANSPOSASE FOR INSERTION SEQUENCE ELEMENT IS1111A"/>
    <property type="match status" value="1"/>
</dbReference>
<dbReference type="OrthoDB" id="3188901at2"/>
<organism evidence="3 4">
    <name type="scientific">Microbacterium trichothecenolyticum</name>
    <name type="common">Aureobacterium trichothecenolyticum</name>
    <dbReference type="NCBI Taxonomy" id="69370"/>
    <lineage>
        <taxon>Bacteria</taxon>
        <taxon>Bacillati</taxon>
        <taxon>Actinomycetota</taxon>
        <taxon>Actinomycetes</taxon>
        <taxon>Micrococcales</taxon>
        <taxon>Microbacteriaceae</taxon>
        <taxon>Microbacterium</taxon>
    </lineage>
</organism>
<evidence type="ECO:0000313" key="4">
    <source>
        <dbReference type="Proteomes" id="UP000034098"/>
    </source>
</evidence>
<dbReference type="PANTHER" id="PTHR33055:SF3">
    <property type="entry name" value="PUTATIVE TRANSPOSASE FOR IS117-RELATED"/>
    <property type="match status" value="1"/>
</dbReference>
<proteinExistence type="predicted"/>
<dbReference type="NCBIfam" id="NF033542">
    <property type="entry name" value="transpos_IS110"/>
    <property type="match status" value="1"/>
</dbReference>
<evidence type="ECO:0000259" key="1">
    <source>
        <dbReference type="Pfam" id="PF01548"/>
    </source>
</evidence>
<dbReference type="GO" id="GO:0006313">
    <property type="term" value="P:DNA transposition"/>
    <property type="evidence" value="ECO:0007669"/>
    <property type="project" value="InterPro"/>
</dbReference>